<dbReference type="PANTHER" id="PTHR11453">
    <property type="entry name" value="ANION EXCHANGE PROTEIN"/>
    <property type="match status" value="1"/>
</dbReference>
<proteinExistence type="predicted"/>
<dbReference type="InterPro" id="IPR003020">
    <property type="entry name" value="HCO3_transpt_euk"/>
</dbReference>
<feature type="transmembrane region" description="Helical" evidence="5">
    <location>
        <begin position="310"/>
        <end position="329"/>
    </location>
</feature>
<dbReference type="AlphaFoldDB" id="B3S500"/>
<organism evidence="7 8">
    <name type="scientific">Trichoplax adhaerens</name>
    <name type="common">Trichoplax reptans</name>
    <dbReference type="NCBI Taxonomy" id="10228"/>
    <lineage>
        <taxon>Eukaryota</taxon>
        <taxon>Metazoa</taxon>
        <taxon>Placozoa</taxon>
        <taxon>Uniplacotomia</taxon>
        <taxon>Trichoplacea</taxon>
        <taxon>Trichoplacidae</taxon>
        <taxon>Trichoplax</taxon>
    </lineage>
</organism>
<keyword evidence="2 5" id="KW-0812">Transmembrane</keyword>
<dbReference type="Proteomes" id="UP000009022">
    <property type="component" value="Unassembled WGS sequence"/>
</dbReference>
<sequence length="376" mass="42559">MTNAVKIDIDPMLEFQKNYFGPGCNNSFASINVSAASDNLLESIGSLSLCRRDSSLVFLILMLGTVWLGIYLHNFRRSPLFDADKREFLSDYSLAISVLIFTLVKSFAFSEIRVEEFNFYNDTLITAPNMKSVTVANVFAAMGLGFPLSLLFFMDLNITSGIINSSTNNLKKGPAYHFDLLVLAFINLMLSIMGLPWVHGGLPHSPMHVRALAEVEQRVDQGRIHEKITRVRETRTAALLSHLLIALSFFLLLPIPIQMIPLGVLDGLFLYMSLIGTKNNQLFERIALLVTEQAAYPPAHYIRRVPQRKIHIFTITQVLQLAILCTVSFSPFKYLKLIFPIITFGLVPFRWFVVPKFVEKKYLEALDINLEKTTMQ</sequence>
<dbReference type="KEGG" id="tad:TRIADDRAFT_59410"/>
<dbReference type="STRING" id="10228.B3S500"/>
<evidence type="ECO:0000256" key="5">
    <source>
        <dbReference type="SAM" id="Phobius"/>
    </source>
</evidence>
<gene>
    <name evidence="7" type="ORF">TRIADDRAFT_59410</name>
</gene>
<feature type="transmembrane region" description="Helical" evidence="5">
    <location>
        <begin position="56"/>
        <end position="72"/>
    </location>
</feature>
<dbReference type="EMBL" id="DS985250">
    <property type="protein sequence ID" value="EDV22178.1"/>
    <property type="molecule type" value="Genomic_DNA"/>
</dbReference>
<dbReference type="GO" id="GO:0006820">
    <property type="term" value="P:monoatomic anion transport"/>
    <property type="evidence" value="ECO:0007669"/>
    <property type="project" value="InterPro"/>
</dbReference>
<evidence type="ECO:0000259" key="6">
    <source>
        <dbReference type="Pfam" id="PF00955"/>
    </source>
</evidence>
<dbReference type="GO" id="GO:0016020">
    <property type="term" value="C:membrane"/>
    <property type="evidence" value="ECO:0007669"/>
    <property type="project" value="UniProtKB-SubCell"/>
</dbReference>
<dbReference type="eggNOG" id="KOG1172">
    <property type="taxonomic scope" value="Eukaryota"/>
</dbReference>
<keyword evidence="3 5" id="KW-1133">Transmembrane helix</keyword>
<dbReference type="GO" id="GO:0005452">
    <property type="term" value="F:solute:inorganic anion antiporter activity"/>
    <property type="evidence" value="ECO:0007669"/>
    <property type="project" value="InterPro"/>
</dbReference>
<reference evidence="7 8" key="1">
    <citation type="journal article" date="2008" name="Nature">
        <title>The Trichoplax genome and the nature of placozoans.</title>
        <authorList>
            <person name="Srivastava M."/>
            <person name="Begovic E."/>
            <person name="Chapman J."/>
            <person name="Putnam N.H."/>
            <person name="Hellsten U."/>
            <person name="Kawashima T."/>
            <person name="Kuo A."/>
            <person name="Mitros T."/>
            <person name="Salamov A."/>
            <person name="Carpenter M.L."/>
            <person name="Signorovitch A.Y."/>
            <person name="Moreno M.A."/>
            <person name="Kamm K."/>
            <person name="Grimwood J."/>
            <person name="Schmutz J."/>
            <person name="Shapiro H."/>
            <person name="Grigoriev I.V."/>
            <person name="Buss L.W."/>
            <person name="Schierwater B."/>
            <person name="Dellaporta S.L."/>
            <person name="Rokhsar D.S."/>
        </authorList>
    </citation>
    <scope>NUCLEOTIDE SEQUENCE [LARGE SCALE GENOMIC DNA]</scope>
    <source>
        <strain evidence="7 8">Grell-BS-1999</strain>
    </source>
</reference>
<dbReference type="InterPro" id="IPR011531">
    <property type="entry name" value="HCO3_transpt-like_TM_dom"/>
</dbReference>
<evidence type="ECO:0000256" key="2">
    <source>
        <dbReference type="ARBA" id="ARBA00022692"/>
    </source>
</evidence>
<keyword evidence="8" id="KW-1185">Reference proteome</keyword>
<feature type="transmembrane region" description="Helical" evidence="5">
    <location>
        <begin position="92"/>
        <end position="112"/>
    </location>
</feature>
<evidence type="ECO:0000256" key="3">
    <source>
        <dbReference type="ARBA" id="ARBA00022989"/>
    </source>
</evidence>
<feature type="transmembrane region" description="Helical" evidence="5">
    <location>
        <begin position="174"/>
        <end position="198"/>
    </location>
</feature>
<evidence type="ECO:0000313" key="8">
    <source>
        <dbReference type="Proteomes" id="UP000009022"/>
    </source>
</evidence>
<keyword evidence="4 5" id="KW-0472">Membrane</keyword>
<dbReference type="CTD" id="6756546"/>
<dbReference type="OrthoDB" id="1735926at2759"/>
<feature type="domain" description="Bicarbonate transporter-like transmembrane" evidence="6">
    <location>
        <begin position="46"/>
        <end position="368"/>
    </location>
</feature>
<feature type="transmembrane region" description="Helical" evidence="5">
    <location>
        <begin position="133"/>
        <end position="154"/>
    </location>
</feature>
<accession>B3S500</accession>
<dbReference type="RefSeq" id="XP_002115333.1">
    <property type="nucleotide sequence ID" value="XM_002115297.1"/>
</dbReference>
<dbReference type="OMA" id="ADAFNYR"/>
<dbReference type="HOGENOM" id="CLU_002289_4_0_1"/>
<comment type="subcellular location">
    <subcellularLocation>
        <location evidence="1">Membrane</location>
        <topology evidence="1">Multi-pass membrane protein</topology>
    </subcellularLocation>
</comment>
<dbReference type="Pfam" id="PF00955">
    <property type="entry name" value="HCO3_cotransp"/>
    <property type="match status" value="1"/>
</dbReference>
<dbReference type="InParanoid" id="B3S500"/>
<name>B3S500_TRIAD</name>
<dbReference type="PANTHER" id="PTHR11453:SF127">
    <property type="entry name" value="SOLUTE CARRIER FAMILY 4 MEMBER 11"/>
    <property type="match status" value="1"/>
</dbReference>
<feature type="transmembrane region" description="Helical" evidence="5">
    <location>
        <begin position="335"/>
        <end position="353"/>
    </location>
</feature>
<evidence type="ECO:0000256" key="4">
    <source>
        <dbReference type="ARBA" id="ARBA00023136"/>
    </source>
</evidence>
<protein>
    <recommendedName>
        <fullName evidence="6">Bicarbonate transporter-like transmembrane domain-containing protein</fullName>
    </recommendedName>
</protein>
<dbReference type="GeneID" id="6756546"/>
<evidence type="ECO:0000256" key="1">
    <source>
        <dbReference type="ARBA" id="ARBA00004141"/>
    </source>
</evidence>
<evidence type="ECO:0000313" key="7">
    <source>
        <dbReference type="EMBL" id="EDV22178.1"/>
    </source>
</evidence>
<feature type="transmembrane region" description="Helical" evidence="5">
    <location>
        <begin position="236"/>
        <end position="253"/>
    </location>
</feature>
<dbReference type="PhylomeDB" id="B3S500"/>